<keyword evidence="4" id="KW-1185">Reference proteome</keyword>
<evidence type="ECO:0000259" key="3">
    <source>
        <dbReference type="PROSITE" id="PS50026"/>
    </source>
</evidence>
<evidence type="ECO:0000313" key="5">
    <source>
        <dbReference type="WBParaSite" id="Csp11.Scaffold625.g6327.t1"/>
    </source>
</evidence>
<dbReference type="PROSITE" id="PS01248">
    <property type="entry name" value="EGF_LAM_1"/>
    <property type="match status" value="1"/>
</dbReference>
<dbReference type="AlphaFoldDB" id="A0A1I7TIQ4"/>
<protein>
    <submittedName>
        <fullName evidence="5">EGF-like domain-containing protein</fullName>
    </submittedName>
</protein>
<evidence type="ECO:0000256" key="1">
    <source>
        <dbReference type="PROSITE-ProRule" id="PRU00076"/>
    </source>
</evidence>
<feature type="disulfide bond" evidence="1">
    <location>
        <begin position="105"/>
        <end position="114"/>
    </location>
</feature>
<sequence>MHIWWHLMAVRGLIPCDGPPGLHEEEEKDEETCYNWVARGLFSVMSSVHKEPLKKRISGSSCAAWGTVLGKCECTLRYEGPQCERERCLNGGRRHSAKGVVRCHCPYGLSGDRCEKVTYCEPGKGKLIEGKCECFERWTGLFCNMRTCFNGIPTGGLDGFCLCDVGYTGPFCDAPLICENGGTVTVENECSCTSGYTGDHCEQCSIGYIKEAQYCVPEVSESSLLAHTGSLGNRPFAWPIVVMGCAAAIAFVVLALTVIFAVRKWSSKPSRVNSVQGDPENGTDV</sequence>
<keyword evidence="2" id="KW-1133">Transmembrane helix</keyword>
<feature type="domain" description="EGF-like" evidence="3">
    <location>
        <begin position="168"/>
        <end position="202"/>
    </location>
</feature>
<dbReference type="WBParaSite" id="Csp11.Scaffold625.g6327.t1">
    <property type="protein sequence ID" value="Csp11.Scaffold625.g6327.t1"/>
    <property type="gene ID" value="Csp11.Scaffold625.g6327"/>
</dbReference>
<dbReference type="InterPro" id="IPR002049">
    <property type="entry name" value="LE_dom"/>
</dbReference>
<evidence type="ECO:0000313" key="4">
    <source>
        <dbReference type="Proteomes" id="UP000095282"/>
    </source>
</evidence>
<feature type="disulfide bond" evidence="1">
    <location>
        <begin position="192"/>
        <end position="201"/>
    </location>
</feature>
<dbReference type="Gene3D" id="2.10.25.10">
    <property type="entry name" value="Laminin"/>
    <property type="match status" value="2"/>
</dbReference>
<organism evidence="4 5">
    <name type="scientific">Caenorhabditis tropicalis</name>
    <dbReference type="NCBI Taxonomy" id="1561998"/>
    <lineage>
        <taxon>Eukaryota</taxon>
        <taxon>Metazoa</taxon>
        <taxon>Ecdysozoa</taxon>
        <taxon>Nematoda</taxon>
        <taxon>Chromadorea</taxon>
        <taxon>Rhabditida</taxon>
        <taxon>Rhabditina</taxon>
        <taxon>Rhabditomorpha</taxon>
        <taxon>Rhabditoidea</taxon>
        <taxon>Rhabditidae</taxon>
        <taxon>Peloderinae</taxon>
        <taxon>Caenorhabditis</taxon>
    </lineage>
</organism>
<dbReference type="eggNOG" id="KOG1217">
    <property type="taxonomic scope" value="Eukaryota"/>
</dbReference>
<dbReference type="SMART" id="SM00181">
    <property type="entry name" value="EGF"/>
    <property type="match status" value="3"/>
</dbReference>
<feature type="transmembrane region" description="Helical" evidence="2">
    <location>
        <begin position="236"/>
        <end position="262"/>
    </location>
</feature>
<dbReference type="SUPFAM" id="SSF57196">
    <property type="entry name" value="EGF/Laminin"/>
    <property type="match status" value="1"/>
</dbReference>
<dbReference type="InterPro" id="IPR000742">
    <property type="entry name" value="EGF"/>
</dbReference>
<accession>A0A1I7TIQ4</accession>
<dbReference type="PANTHER" id="PTHR24033:SF151">
    <property type="entry name" value="NOTCH 2"/>
    <property type="match status" value="1"/>
</dbReference>
<keyword evidence="1" id="KW-1015">Disulfide bond</keyword>
<keyword evidence="1" id="KW-0245">EGF-like domain</keyword>
<dbReference type="STRING" id="1561998.A0A1I7TIQ4"/>
<dbReference type="InterPro" id="IPR051830">
    <property type="entry name" value="NOTCH_homolog"/>
</dbReference>
<keyword evidence="2" id="KW-0472">Membrane</keyword>
<name>A0A1I7TIQ4_9PELO</name>
<reference evidence="5" key="1">
    <citation type="submission" date="2016-11" db="UniProtKB">
        <authorList>
            <consortium name="WormBaseParasite"/>
        </authorList>
    </citation>
    <scope>IDENTIFICATION</scope>
</reference>
<keyword evidence="2" id="KW-0812">Transmembrane</keyword>
<evidence type="ECO:0000256" key="2">
    <source>
        <dbReference type="SAM" id="Phobius"/>
    </source>
</evidence>
<dbReference type="Proteomes" id="UP000095282">
    <property type="component" value="Unplaced"/>
</dbReference>
<dbReference type="PANTHER" id="PTHR24033">
    <property type="entry name" value="EGF-LIKE DOMAIN-CONTAINING PROTEIN"/>
    <property type="match status" value="1"/>
</dbReference>
<proteinExistence type="predicted"/>
<dbReference type="Pfam" id="PF00053">
    <property type="entry name" value="EGF_laminin"/>
    <property type="match status" value="1"/>
</dbReference>
<comment type="caution">
    <text evidence="1">Lacks conserved residue(s) required for the propagation of feature annotation.</text>
</comment>
<dbReference type="PROSITE" id="PS50026">
    <property type="entry name" value="EGF_3"/>
    <property type="match status" value="2"/>
</dbReference>
<dbReference type="PROSITE" id="PS00022">
    <property type="entry name" value="EGF_1"/>
    <property type="match status" value="2"/>
</dbReference>
<feature type="domain" description="EGF-like" evidence="3">
    <location>
        <begin position="79"/>
        <end position="115"/>
    </location>
</feature>